<dbReference type="Pfam" id="PF00078">
    <property type="entry name" value="RVT_1"/>
    <property type="match status" value="1"/>
</dbReference>
<dbReference type="Gene3D" id="3.30.70.270">
    <property type="match status" value="3"/>
</dbReference>
<accession>A0A5B6X197</accession>
<feature type="domain" description="Reverse transcriptase" evidence="1">
    <location>
        <begin position="97"/>
        <end position="188"/>
    </location>
</feature>
<dbReference type="PANTHER" id="PTHR24559:SF444">
    <property type="entry name" value="REVERSE TRANSCRIPTASE DOMAIN-CONTAINING PROTEIN"/>
    <property type="match status" value="1"/>
</dbReference>
<dbReference type="FunFam" id="3.30.70.270:FF:000020">
    <property type="entry name" value="Transposon Tf2-6 polyprotein-like Protein"/>
    <property type="match status" value="1"/>
</dbReference>
<comment type="caution">
    <text evidence="2">The sequence shown here is derived from an EMBL/GenBank/DDBJ whole genome shotgun (WGS) entry which is preliminary data.</text>
</comment>
<dbReference type="InterPro" id="IPR000477">
    <property type="entry name" value="RT_dom"/>
</dbReference>
<dbReference type="PANTHER" id="PTHR24559">
    <property type="entry name" value="TRANSPOSON TY3-I GAG-POL POLYPROTEIN"/>
    <property type="match status" value="1"/>
</dbReference>
<dbReference type="Gene3D" id="3.10.10.10">
    <property type="entry name" value="HIV Type 1 Reverse Transcriptase, subunit A, domain 1"/>
    <property type="match status" value="2"/>
</dbReference>
<dbReference type="OrthoDB" id="1685174at2759"/>
<dbReference type="AlphaFoldDB" id="A0A5B6X197"/>
<reference evidence="3" key="1">
    <citation type="journal article" date="2019" name="Plant Biotechnol. J.">
        <title>Genome sequencing of the Australian wild diploid species Gossypium australe highlights disease resistance and delayed gland morphogenesis.</title>
        <authorList>
            <person name="Cai Y."/>
            <person name="Cai X."/>
            <person name="Wang Q."/>
            <person name="Wang P."/>
            <person name="Zhang Y."/>
            <person name="Cai C."/>
            <person name="Xu Y."/>
            <person name="Wang K."/>
            <person name="Zhou Z."/>
            <person name="Wang C."/>
            <person name="Geng S."/>
            <person name="Li B."/>
            <person name="Dong Q."/>
            <person name="Hou Y."/>
            <person name="Wang H."/>
            <person name="Ai P."/>
            <person name="Liu Z."/>
            <person name="Yi F."/>
            <person name="Sun M."/>
            <person name="An G."/>
            <person name="Cheng J."/>
            <person name="Zhang Y."/>
            <person name="Shi Q."/>
            <person name="Xie Y."/>
            <person name="Shi X."/>
            <person name="Chang Y."/>
            <person name="Huang F."/>
            <person name="Chen Y."/>
            <person name="Hong S."/>
            <person name="Mi L."/>
            <person name="Sun Q."/>
            <person name="Zhang L."/>
            <person name="Zhou B."/>
            <person name="Peng R."/>
            <person name="Zhang X."/>
            <person name="Liu F."/>
        </authorList>
    </citation>
    <scope>NUCLEOTIDE SEQUENCE [LARGE SCALE GENOMIC DNA]</scope>
    <source>
        <strain evidence="3">cv. PA1801</strain>
    </source>
</reference>
<proteinExistence type="predicted"/>
<dbReference type="Proteomes" id="UP000325315">
    <property type="component" value="Unassembled WGS sequence"/>
</dbReference>
<protein>
    <submittedName>
        <fullName evidence="2">Retrotransposon protein</fullName>
    </submittedName>
</protein>
<sequence>MAPIELKDLKIQLQDLLNNGFIHPSISHWGALVLFVKKKYRSMRLYIYYRHQNKLTIKNQYPLLHIDYLFDQLKGALTEVLPVEGKGKLCTSNNICMWYGHYDFLVMPFGLTNALVAFMDLMNHIFQPYLDQFVVVFIDVIMVYSKSETEYDEHLRIVLQVLQKKQLYEKLSKCKVWLSEVVFLGHVISVEEIRIDPKKIEAILQWKAPNNVSETRSFLGLAEYYRRFVNEFFKMAMLMIKLQKNIPFVWTEQCQESFEN</sequence>
<evidence type="ECO:0000313" key="2">
    <source>
        <dbReference type="EMBL" id="KAA3487981.1"/>
    </source>
</evidence>
<dbReference type="EMBL" id="SMMG02000001">
    <property type="protein sequence ID" value="KAA3487981.1"/>
    <property type="molecule type" value="Genomic_DNA"/>
</dbReference>
<dbReference type="SUPFAM" id="SSF56672">
    <property type="entry name" value="DNA/RNA polymerases"/>
    <property type="match status" value="1"/>
</dbReference>
<evidence type="ECO:0000259" key="1">
    <source>
        <dbReference type="Pfam" id="PF00078"/>
    </source>
</evidence>
<name>A0A5B6X197_9ROSI</name>
<dbReference type="InterPro" id="IPR043502">
    <property type="entry name" value="DNA/RNA_pol_sf"/>
</dbReference>
<evidence type="ECO:0000313" key="3">
    <source>
        <dbReference type="Proteomes" id="UP000325315"/>
    </source>
</evidence>
<dbReference type="InterPro" id="IPR043128">
    <property type="entry name" value="Rev_trsase/Diguanyl_cyclase"/>
</dbReference>
<dbReference type="CDD" id="cd01647">
    <property type="entry name" value="RT_LTR"/>
    <property type="match status" value="1"/>
</dbReference>
<dbReference type="InterPro" id="IPR053134">
    <property type="entry name" value="RNA-dir_DNA_polymerase"/>
</dbReference>
<organism evidence="2 3">
    <name type="scientific">Gossypium australe</name>
    <dbReference type="NCBI Taxonomy" id="47621"/>
    <lineage>
        <taxon>Eukaryota</taxon>
        <taxon>Viridiplantae</taxon>
        <taxon>Streptophyta</taxon>
        <taxon>Embryophyta</taxon>
        <taxon>Tracheophyta</taxon>
        <taxon>Spermatophyta</taxon>
        <taxon>Magnoliopsida</taxon>
        <taxon>eudicotyledons</taxon>
        <taxon>Gunneridae</taxon>
        <taxon>Pentapetalae</taxon>
        <taxon>rosids</taxon>
        <taxon>malvids</taxon>
        <taxon>Malvales</taxon>
        <taxon>Malvaceae</taxon>
        <taxon>Malvoideae</taxon>
        <taxon>Gossypium</taxon>
    </lineage>
</organism>
<keyword evidence="3" id="KW-1185">Reference proteome</keyword>
<gene>
    <name evidence="2" type="ORF">EPI10_031772</name>
</gene>